<dbReference type="AlphaFoldDB" id="A0ABD0Q857"/>
<gene>
    <name evidence="1" type="ORF">M9458_021809</name>
</gene>
<organism evidence="1 2">
    <name type="scientific">Cirrhinus mrigala</name>
    <name type="common">Mrigala</name>
    <dbReference type="NCBI Taxonomy" id="683832"/>
    <lineage>
        <taxon>Eukaryota</taxon>
        <taxon>Metazoa</taxon>
        <taxon>Chordata</taxon>
        <taxon>Craniata</taxon>
        <taxon>Vertebrata</taxon>
        <taxon>Euteleostomi</taxon>
        <taxon>Actinopterygii</taxon>
        <taxon>Neopterygii</taxon>
        <taxon>Teleostei</taxon>
        <taxon>Ostariophysi</taxon>
        <taxon>Cypriniformes</taxon>
        <taxon>Cyprinidae</taxon>
        <taxon>Labeoninae</taxon>
        <taxon>Labeonini</taxon>
        <taxon>Cirrhinus</taxon>
    </lineage>
</organism>
<comment type="caution">
    <text evidence="1">The sequence shown here is derived from an EMBL/GenBank/DDBJ whole genome shotgun (WGS) entry which is preliminary data.</text>
</comment>
<name>A0ABD0Q857_CIRMR</name>
<dbReference type="Proteomes" id="UP001529510">
    <property type="component" value="Unassembled WGS sequence"/>
</dbReference>
<evidence type="ECO:0000313" key="2">
    <source>
        <dbReference type="Proteomes" id="UP001529510"/>
    </source>
</evidence>
<reference evidence="1 2" key="1">
    <citation type="submission" date="2024-05" db="EMBL/GenBank/DDBJ databases">
        <title>Genome sequencing and assembly of Indian major carp, Cirrhinus mrigala (Hamilton, 1822).</title>
        <authorList>
            <person name="Mohindra V."/>
            <person name="Chowdhury L.M."/>
            <person name="Lal K."/>
            <person name="Jena J.K."/>
        </authorList>
    </citation>
    <scope>NUCLEOTIDE SEQUENCE [LARGE SCALE GENOMIC DNA]</scope>
    <source>
        <strain evidence="1">CM1030</strain>
        <tissue evidence="1">Blood</tissue>
    </source>
</reference>
<evidence type="ECO:0000313" key="1">
    <source>
        <dbReference type="EMBL" id="KAL0182434.1"/>
    </source>
</evidence>
<dbReference type="EMBL" id="JAMKFB020000010">
    <property type="protein sequence ID" value="KAL0182434.1"/>
    <property type="molecule type" value="Genomic_DNA"/>
</dbReference>
<feature type="non-terminal residue" evidence="1">
    <location>
        <position position="69"/>
    </location>
</feature>
<keyword evidence="2" id="KW-1185">Reference proteome</keyword>
<proteinExistence type="predicted"/>
<dbReference type="Pfam" id="PF23085">
    <property type="entry name" value="RRM_PARP14_3"/>
    <property type="match status" value="1"/>
</dbReference>
<accession>A0ABD0Q857</accession>
<sequence>MFFKTKFLTAAEKFLEESRTHEKFKQYNLRACALERSTCVRVENLPAKANNNKMLLELYFEKWGGPVEE</sequence>
<protein>
    <submittedName>
        <fullName evidence="1">Uncharacterized protein</fullName>
    </submittedName>
</protein>